<feature type="coiled-coil region" evidence="3">
    <location>
        <begin position="115"/>
        <end position="142"/>
    </location>
</feature>
<dbReference type="Gene3D" id="1.10.357.10">
    <property type="entry name" value="Tetracycline Repressor, domain 2"/>
    <property type="match status" value="1"/>
</dbReference>
<proteinExistence type="predicted"/>
<keyword evidence="3" id="KW-0175">Coiled coil</keyword>
<evidence type="ECO:0000313" key="5">
    <source>
        <dbReference type="EMBL" id="TCL60383.1"/>
    </source>
</evidence>
<dbReference type="PROSITE" id="PS50977">
    <property type="entry name" value="HTH_TETR_2"/>
    <property type="match status" value="1"/>
</dbReference>
<feature type="DNA-binding region" description="H-T-H motif" evidence="2">
    <location>
        <begin position="33"/>
        <end position="52"/>
    </location>
</feature>
<name>A0A4R1R4I2_9FIRM</name>
<dbReference type="PANTHER" id="PTHR43479">
    <property type="entry name" value="ACREF/ENVCD OPERON REPRESSOR-RELATED"/>
    <property type="match status" value="1"/>
</dbReference>
<dbReference type="EMBL" id="SLUO01000002">
    <property type="protein sequence ID" value="TCL60383.1"/>
    <property type="molecule type" value="Genomic_DNA"/>
</dbReference>
<gene>
    <name evidence="5" type="ORF">EDD76_10278</name>
</gene>
<accession>A0A4R1R4I2</accession>
<keyword evidence="1 2" id="KW-0238">DNA-binding</keyword>
<dbReference type="PRINTS" id="PR00455">
    <property type="entry name" value="HTHTETR"/>
</dbReference>
<evidence type="ECO:0000313" key="6">
    <source>
        <dbReference type="Proteomes" id="UP000295718"/>
    </source>
</evidence>
<evidence type="ECO:0000256" key="3">
    <source>
        <dbReference type="SAM" id="Coils"/>
    </source>
</evidence>
<dbReference type="Proteomes" id="UP000295718">
    <property type="component" value="Unassembled WGS sequence"/>
</dbReference>
<evidence type="ECO:0000256" key="1">
    <source>
        <dbReference type="ARBA" id="ARBA00023125"/>
    </source>
</evidence>
<dbReference type="RefSeq" id="WP_132038488.1">
    <property type="nucleotide sequence ID" value="NZ_JPNB01000001.1"/>
</dbReference>
<dbReference type="InterPro" id="IPR050624">
    <property type="entry name" value="HTH-type_Tx_Regulator"/>
</dbReference>
<sequence length="204" mass="23949">MNEKFFDLKKEKQDRMINAALKIFAENGYRHASTDDIVAEAGISKGLLFHYFTSKLGLYEFLIDYSVRFMSLELSTRVGKKEEDFFRLLKQMEAAKFQVLKNYPYMQQFIDRTRYEDVKEALLAAEEKKNVLEEAREAIMDRADLSPFKQGADPAKLLCMIEYTIQGIMKRSFFEGTFHPEMVNEEINGYLDMIKQLVYRPQVN</sequence>
<organism evidence="5 6">
    <name type="scientific">Kineothrix alysoides</name>
    <dbReference type="NCBI Taxonomy" id="1469948"/>
    <lineage>
        <taxon>Bacteria</taxon>
        <taxon>Bacillati</taxon>
        <taxon>Bacillota</taxon>
        <taxon>Clostridia</taxon>
        <taxon>Lachnospirales</taxon>
        <taxon>Lachnospiraceae</taxon>
        <taxon>Kineothrix</taxon>
    </lineage>
</organism>
<keyword evidence="6" id="KW-1185">Reference proteome</keyword>
<comment type="caution">
    <text evidence="5">The sequence shown here is derived from an EMBL/GenBank/DDBJ whole genome shotgun (WGS) entry which is preliminary data.</text>
</comment>
<protein>
    <submittedName>
        <fullName evidence="5">TetR family transcriptional regulator</fullName>
    </submittedName>
</protein>
<evidence type="ECO:0000259" key="4">
    <source>
        <dbReference type="PROSITE" id="PS50977"/>
    </source>
</evidence>
<dbReference type="InterPro" id="IPR023772">
    <property type="entry name" value="DNA-bd_HTH_TetR-type_CS"/>
</dbReference>
<dbReference type="InterPro" id="IPR036271">
    <property type="entry name" value="Tet_transcr_reg_TetR-rel_C_sf"/>
</dbReference>
<dbReference type="SUPFAM" id="SSF48498">
    <property type="entry name" value="Tetracyclin repressor-like, C-terminal domain"/>
    <property type="match status" value="1"/>
</dbReference>
<evidence type="ECO:0000256" key="2">
    <source>
        <dbReference type="PROSITE-ProRule" id="PRU00335"/>
    </source>
</evidence>
<dbReference type="PANTHER" id="PTHR43479:SF11">
    <property type="entry name" value="ACREF_ENVCD OPERON REPRESSOR-RELATED"/>
    <property type="match status" value="1"/>
</dbReference>
<dbReference type="Pfam" id="PF00440">
    <property type="entry name" value="TetR_N"/>
    <property type="match status" value="1"/>
</dbReference>
<dbReference type="InterPro" id="IPR001647">
    <property type="entry name" value="HTH_TetR"/>
</dbReference>
<dbReference type="OrthoDB" id="9780939at2"/>
<dbReference type="SUPFAM" id="SSF46689">
    <property type="entry name" value="Homeodomain-like"/>
    <property type="match status" value="1"/>
</dbReference>
<feature type="domain" description="HTH tetR-type" evidence="4">
    <location>
        <begin position="10"/>
        <end position="70"/>
    </location>
</feature>
<dbReference type="GO" id="GO:0003677">
    <property type="term" value="F:DNA binding"/>
    <property type="evidence" value="ECO:0007669"/>
    <property type="project" value="UniProtKB-UniRule"/>
</dbReference>
<dbReference type="STRING" id="1469948.GCA_000732725_00116"/>
<dbReference type="AlphaFoldDB" id="A0A4R1R4I2"/>
<reference evidence="5 6" key="1">
    <citation type="submission" date="2019-03" db="EMBL/GenBank/DDBJ databases">
        <title>Genomic Encyclopedia of Type Strains, Phase IV (KMG-IV): sequencing the most valuable type-strain genomes for metagenomic binning, comparative biology and taxonomic classification.</title>
        <authorList>
            <person name="Goeker M."/>
        </authorList>
    </citation>
    <scope>NUCLEOTIDE SEQUENCE [LARGE SCALE GENOMIC DNA]</scope>
    <source>
        <strain evidence="5 6">DSM 100556</strain>
    </source>
</reference>
<dbReference type="InterPro" id="IPR009057">
    <property type="entry name" value="Homeodomain-like_sf"/>
</dbReference>
<dbReference type="PROSITE" id="PS01081">
    <property type="entry name" value="HTH_TETR_1"/>
    <property type="match status" value="1"/>
</dbReference>